<keyword evidence="3" id="KW-1185">Reference proteome</keyword>
<dbReference type="SMART" id="SM00487">
    <property type="entry name" value="DEXDc"/>
    <property type="match status" value="1"/>
</dbReference>
<gene>
    <name evidence="2" type="ORF">DW2_05835</name>
</gene>
<proteinExistence type="predicted"/>
<evidence type="ECO:0000313" key="2">
    <source>
        <dbReference type="EMBL" id="KFE36126.1"/>
    </source>
</evidence>
<dbReference type="EMBL" id="AQRC01000003">
    <property type="protein sequence ID" value="KFE36126.1"/>
    <property type="molecule type" value="Genomic_DNA"/>
</dbReference>
<dbReference type="Gene3D" id="3.40.50.300">
    <property type="entry name" value="P-loop containing nucleotide triphosphate hydrolases"/>
    <property type="match status" value="1"/>
</dbReference>
<comment type="caution">
    <text evidence="2">The sequence shown here is derived from an EMBL/GenBank/DDBJ whole genome shotgun (WGS) entry which is preliminary data.</text>
</comment>
<dbReference type="PATRIC" id="fig|1317124.6.peg.1189"/>
<dbReference type="GO" id="GO:0005829">
    <property type="term" value="C:cytosol"/>
    <property type="evidence" value="ECO:0007669"/>
    <property type="project" value="TreeGrafter"/>
</dbReference>
<evidence type="ECO:0000313" key="3">
    <source>
        <dbReference type="Proteomes" id="UP000028607"/>
    </source>
</evidence>
<reference evidence="2 3" key="2">
    <citation type="journal article" date="2015" name="Antonie Van Leeuwenhoek">
        <title>Thioclava indica sp. nov., isolated from surface seawater of the Indian Ocean.</title>
        <authorList>
            <person name="Liu Y."/>
            <person name="Lai Q."/>
            <person name="Du J."/>
            <person name="Xu H."/>
            <person name="Jiang L."/>
            <person name="Shao Z."/>
        </authorList>
    </citation>
    <scope>NUCLEOTIDE SEQUENCE [LARGE SCALE GENOMIC DNA]</scope>
    <source>
        <strain evidence="2 3">13D2W-2</strain>
    </source>
</reference>
<dbReference type="RefSeq" id="WP_038144403.1">
    <property type="nucleotide sequence ID" value="NZ_AQRC01000003.1"/>
</dbReference>
<evidence type="ECO:0000259" key="1">
    <source>
        <dbReference type="SMART" id="SM00487"/>
    </source>
</evidence>
<dbReference type="PANTHER" id="PTHR47396:SF1">
    <property type="entry name" value="ATP-DEPENDENT HELICASE IRC3-RELATED"/>
    <property type="match status" value="1"/>
</dbReference>
<dbReference type="InterPro" id="IPR014001">
    <property type="entry name" value="Helicase_ATP-bd"/>
</dbReference>
<name>A0A085TZH9_9RHOB</name>
<organism evidence="2 3">
    <name type="scientific">Thioclava atlantica</name>
    <dbReference type="NCBI Taxonomy" id="1317124"/>
    <lineage>
        <taxon>Bacteria</taxon>
        <taxon>Pseudomonadati</taxon>
        <taxon>Pseudomonadota</taxon>
        <taxon>Alphaproteobacteria</taxon>
        <taxon>Rhodobacterales</taxon>
        <taxon>Paracoccaceae</taxon>
        <taxon>Thioclava</taxon>
    </lineage>
</organism>
<dbReference type="InterPro" id="IPR027417">
    <property type="entry name" value="P-loop_NTPase"/>
</dbReference>
<dbReference type="OrthoDB" id="9803459at2"/>
<dbReference type="GO" id="GO:0003677">
    <property type="term" value="F:DNA binding"/>
    <property type="evidence" value="ECO:0007669"/>
    <property type="project" value="InterPro"/>
</dbReference>
<dbReference type="CDD" id="cd18785">
    <property type="entry name" value="SF2_C"/>
    <property type="match status" value="1"/>
</dbReference>
<accession>A0A085TZH9</accession>
<dbReference type="AlphaFoldDB" id="A0A085TZH9"/>
<protein>
    <submittedName>
        <fullName evidence="2">Type III restriction protein res subunit</fullName>
    </submittedName>
</protein>
<reference evidence="3" key="1">
    <citation type="submission" date="2013-04" db="EMBL/GenBank/DDBJ databases">
        <title>Thioclava sp. 13D2W-2 Genome Sequencing.</title>
        <authorList>
            <person name="Lai Q."/>
            <person name="Li G."/>
            <person name="Shao Z."/>
        </authorList>
    </citation>
    <scope>NUCLEOTIDE SEQUENCE [LARGE SCALE GENOMIC DNA]</scope>
    <source>
        <strain evidence="3">13D2W-2</strain>
    </source>
</reference>
<dbReference type="Proteomes" id="UP000028607">
    <property type="component" value="Unassembled WGS sequence"/>
</dbReference>
<dbReference type="GO" id="GO:0016787">
    <property type="term" value="F:hydrolase activity"/>
    <property type="evidence" value="ECO:0007669"/>
    <property type="project" value="InterPro"/>
</dbReference>
<sequence length="874" mass="99853">MTQSLSQEFDALAKYGALKVDLPDEITANLSPKIELRPYQRTALERWLFYIDKYDGRPKAPHLLFHMATGSGKTVLMAALILDLYRRGYRNFLFFVNSGQIIEKTKENFLNPASAKHLFAPMVRIDDKSVDIRAVDTFDAVNKEAINIHFTSMQGLHKRMTEPKENSVTIEDFRDYKVVMISDEAHHLNAETKKTLSVVEAEEKASWEGTVAEIFRQHPENMLLEFTATVDLSHEAIRAKYHDKILYDYSLRQFREDGYSKDIELRQADLPPEARMMQAMVLSQYRRKVAEAHGLHCKPVILMKSKTIKESADNEAAFGAMVAGLSGDALDALRAASGGDETLSRAFAYIMDERGLSGPDFARELQGDFGREKVVNVNNPTDLERRQIQLNALEERDNEIRVIFAVDKLNEGWDVLNLFDIVRLYDTRDGKANKVGKTTMAEAQLIGRGARYFPFMAPDQPEAAREKRKYDNAMDNPLRILEELHYHCSHNPKYIQDIRNALRETGMLDETARTVRLRLKDGFKQTSLYAGEYVWMNDRKKNPRDGVAGLDAYKIEGRFTYPSLMTGRVTEASAFGGGQLTLKPSSKEPVSRDFKLADFGRAILSFAMDANDFFHFTSLRTYFPQLASASQFVTSDAYLGGVTVSVRGLPDDLAHLAARQKLDITQYVLHEIESGVKRESVEYIGTKDFKPYPIKDRFTDKVLKLRIEGETGLSWAESNVPGLDQIDLSGKDWHAYEDSYGTDQEKHFIKYMHDQEARLRDIYDDFYLLRNEKAVKLYDFDTGRAFEPDFVLFLRKKGQEESTILQLFIEPKGDQLRPKDDWKQDFLAQVKVQARLETVFRGRDYTILGLPFFNETGQANIDFKAAFEIEALGA</sequence>
<dbReference type="Pfam" id="PF04851">
    <property type="entry name" value="ResIII"/>
    <property type="match status" value="1"/>
</dbReference>
<feature type="domain" description="Helicase ATP-binding" evidence="1">
    <location>
        <begin position="32"/>
        <end position="266"/>
    </location>
</feature>
<dbReference type="GO" id="GO:0005524">
    <property type="term" value="F:ATP binding"/>
    <property type="evidence" value="ECO:0007669"/>
    <property type="project" value="InterPro"/>
</dbReference>
<dbReference type="eggNOG" id="COG3421">
    <property type="taxonomic scope" value="Bacteria"/>
</dbReference>
<dbReference type="PANTHER" id="PTHR47396">
    <property type="entry name" value="TYPE I RESTRICTION ENZYME ECOKI R PROTEIN"/>
    <property type="match status" value="1"/>
</dbReference>
<dbReference type="InterPro" id="IPR050742">
    <property type="entry name" value="Helicase_Restrict-Modif_Enz"/>
</dbReference>
<dbReference type="STRING" id="1317124.DW2_05835"/>
<dbReference type="SUPFAM" id="SSF52540">
    <property type="entry name" value="P-loop containing nucleoside triphosphate hydrolases"/>
    <property type="match status" value="2"/>
</dbReference>
<dbReference type="InterPro" id="IPR006935">
    <property type="entry name" value="Helicase/UvrB_N"/>
</dbReference>